<dbReference type="EMBL" id="JAJKFT010000010">
    <property type="protein sequence ID" value="MCC9632088.1"/>
    <property type="molecule type" value="Genomic_DNA"/>
</dbReference>
<reference evidence="2" key="1">
    <citation type="submission" date="2021-11" db="EMBL/GenBank/DDBJ databases">
        <title>Genome sequence.</title>
        <authorList>
            <person name="Sun Q."/>
        </authorList>
    </citation>
    <scope>NUCLEOTIDE SEQUENCE</scope>
    <source>
        <strain evidence="2">JC732</strain>
    </source>
</reference>
<evidence type="ECO:0000256" key="1">
    <source>
        <dbReference type="SAM" id="SignalP"/>
    </source>
</evidence>
<accession>A0A9X1MRA0</accession>
<sequence length="471" mass="50211">MKPKKLILSTALSAVALFSTQVGAQTPYGPGYPPQAAPAYGAPSGYSMMGGGYAMPYGPMGPAPGYAAAPMGYQQVMPAGYQDPTMAGDPPMEYEQYAPGQEYGESVMEGSPYGETLHDASCSSCDLPPRVYGSADLLVMWRKSSNLVSILTTSDAVDEGVIGAPTTSTLFGGPEQGHALTGMRITTGLWLDNYQNWSVGGSFLALEREVQGINATSAEFPTLAFPFFNTNTNANASIVVALPGAGNNAADNTTVGIRKDNNFYTGDMFFTKHLYTSHANRVDFVGGYYYARIDDAMKIRAQYTAQDAGGTVPVGTVVNVGDNFLAKNEFNGGEVGLIFDFQDGPFTWRALGKIALGSMHQRMAISGSRQETFGGITDEFNGGIYARDSNIGDYSRDVFCFIPEGQFDLIYALTCNLDLKIGCTYIYVSDVALAQGAVPGTINPSGGDPVYTFGSDDYWALGATFGVDFHY</sequence>
<organism evidence="2 3">
    <name type="scientific">Blastopirellula sediminis</name>
    <dbReference type="NCBI Taxonomy" id="2894196"/>
    <lineage>
        <taxon>Bacteria</taxon>
        <taxon>Pseudomonadati</taxon>
        <taxon>Planctomycetota</taxon>
        <taxon>Planctomycetia</taxon>
        <taxon>Pirellulales</taxon>
        <taxon>Pirellulaceae</taxon>
        <taxon>Blastopirellula</taxon>
    </lineage>
</organism>
<evidence type="ECO:0000313" key="3">
    <source>
        <dbReference type="Proteomes" id="UP001139103"/>
    </source>
</evidence>
<gene>
    <name evidence="2" type="ORF">LOC68_27150</name>
</gene>
<dbReference type="Pfam" id="PF07585">
    <property type="entry name" value="BBP7"/>
    <property type="match status" value="1"/>
</dbReference>
<feature type="signal peptide" evidence="1">
    <location>
        <begin position="1"/>
        <end position="24"/>
    </location>
</feature>
<dbReference type="InterPro" id="IPR011446">
    <property type="entry name" value="BBP7"/>
</dbReference>
<feature type="chain" id="PRO_5040865157" evidence="1">
    <location>
        <begin position="25"/>
        <end position="471"/>
    </location>
</feature>
<name>A0A9X1MRA0_9BACT</name>
<dbReference type="RefSeq" id="WP_230224944.1">
    <property type="nucleotide sequence ID" value="NZ_JAJKFT010000010.1"/>
</dbReference>
<proteinExistence type="predicted"/>
<dbReference type="AlphaFoldDB" id="A0A9X1MRA0"/>
<protein>
    <submittedName>
        <fullName evidence="2">BBP7 family outer membrane beta-barrel protein</fullName>
    </submittedName>
</protein>
<keyword evidence="3" id="KW-1185">Reference proteome</keyword>
<keyword evidence="1" id="KW-0732">Signal</keyword>
<comment type="caution">
    <text evidence="2">The sequence shown here is derived from an EMBL/GenBank/DDBJ whole genome shotgun (WGS) entry which is preliminary data.</text>
</comment>
<evidence type="ECO:0000313" key="2">
    <source>
        <dbReference type="EMBL" id="MCC9632088.1"/>
    </source>
</evidence>
<dbReference type="Proteomes" id="UP001139103">
    <property type="component" value="Unassembled WGS sequence"/>
</dbReference>